<dbReference type="InterPro" id="IPR046094">
    <property type="entry name" value="DUF6112"/>
</dbReference>
<accession>A0A0F0KW42</accession>
<organism evidence="2 3">
    <name type="scientific">Microbacterium oxydans</name>
    <dbReference type="NCBI Taxonomy" id="82380"/>
    <lineage>
        <taxon>Bacteria</taxon>
        <taxon>Bacillati</taxon>
        <taxon>Actinomycetota</taxon>
        <taxon>Actinomycetes</taxon>
        <taxon>Micrococcales</taxon>
        <taxon>Microbacteriaceae</taxon>
        <taxon>Microbacterium</taxon>
    </lineage>
</organism>
<name>A0A0F0KW42_9MICO</name>
<sequence length="88" mass="8911">MNVFPDFGGLGGIDDLKVAIGAALTIILIVAVLMIIISAIVWAIATCTGNPALAAKARSGVFVALGAAVLVGGCVSWMNWLISVGEQL</sequence>
<feature type="transmembrane region" description="Helical" evidence="1">
    <location>
        <begin position="20"/>
        <end position="48"/>
    </location>
</feature>
<evidence type="ECO:0000313" key="3">
    <source>
        <dbReference type="Proteomes" id="UP000033725"/>
    </source>
</evidence>
<reference evidence="2 3" key="1">
    <citation type="submission" date="2015-02" db="EMBL/GenBank/DDBJ databases">
        <title>Draft genome sequences of ten Microbacterium spp. with emphasis on heavy metal contaminated environments.</title>
        <authorList>
            <person name="Corretto E."/>
        </authorList>
    </citation>
    <scope>NUCLEOTIDE SEQUENCE [LARGE SCALE GENOMIC DNA]</scope>
    <source>
        <strain evidence="2 3">BEL163</strain>
    </source>
</reference>
<dbReference type="RefSeq" id="WP_045263455.1">
    <property type="nucleotide sequence ID" value="NZ_JYIV01000023.1"/>
</dbReference>
<evidence type="ECO:0000313" key="2">
    <source>
        <dbReference type="EMBL" id="KJL23461.1"/>
    </source>
</evidence>
<protein>
    <recommendedName>
        <fullName evidence="4">Integral membrane protein</fullName>
    </recommendedName>
</protein>
<dbReference type="Proteomes" id="UP000033725">
    <property type="component" value="Unassembled WGS sequence"/>
</dbReference>
<keyword evidence="1" id="KW-0472">Membrane</keyword>
<comment type="caution">
    <text evidence="2">The sequence shown here is derived from an EMBL/GenBank/DDBJ whole genome shotgun (WGS) entry which is preliminary data.</text>
</comment>
<dbReference type="EMBL" id="JYIV01000023">
    <property type="protein sequence ID" value="KJL23461.1"/>
    <property type="molecule type" value="Genomic_DNA"/>
</dbReference>
<evidence type="ECO:0008006" key="4">
    <source>
        <dbReference type="Google" id="ProtNLM"/>
    </source>
</evidence>
<keyword evidence="1" id="KW-0812">Transmembrane</keyword>
<gene>
    <name evidence="2" type="ORF">RN51_01547</name>
</gene>
<feature type="transmembrane region" description="Helical" evidence="1">
    <location>
        <begin position="60"/>
        <end position="82"/>
    </location>
</feature>
<evidence type="ECO:0000256" key="1">
    <source>
        <dbReference type="SAM" id="Phobius"/>
    </source>
</evidence>
<dbReference type="Pfam" id="PF19607">
    <property type="entry name" value="DUF6112"/>
    <property type="match status" value="1"/>
</dbReference>
<dbReference type="PATRIC" id="fig|82380.10.peg.1554"/>
<keyword evidence="1" id="KW-1133">Transmembrane helix</keyword>
<proteinExistence type="predicted"/>
<dbReference type="AlphaFoldDB" id="A0A0F0KW42"/>